<sequence>MKSWQAPVEVKVIAGLLVGLPVAWALLDLIPVLSAGASLAIYRMPALALLLGGVVTTGLVLKMGSARIGGLVVAVVFALLHAFLLLGAELWFNKLFSGLSFAGYGYAFVLLNSMPLKRHLLGANA</sequence>
<dbReference type="STRING" id="287986.DV20_22125"/>
<keyword evidence="1" id="KW-0812">Transmembrane</keyword>
<evidence type="ECO:0000313" key="2">
    <source>
        <dbReference type="EMBL" id="KDN19801.1"/>
    </source>
</evidence>
<comment type="caution">
    <text evidence="2">The sequence shown here is derived from an EMBL/GenBank/DDBJ whole genome shotgun (WGS) entry which is preliminary data.</text>
</comment>
<accession>A0A066TX99</accession>
<reference evidence="2 3" key="1">
    <citation type="submission" date="2014-05" db="EMBL/GenBank/DDBJ databases">
        <title>Draft genome sequence of Amycolatopsis rifamycinica DSM 46095.</title>
        <authorList>
            <person name="Lal R."/>
            <person name="Saxena A."/>
            <person name="Kumari R."/>
            <person name="Mukherjee U."/>
            <person name="Singh P."/>
            <person name="Sangwan N."/>
            <person name="Mahato N.K."/>
        </authorList>
    </citation>
    <scope>NUCLEOTIDE SEQUENCE [LARGE SCALE GENOMIC DNA]</scope>
    <source>
        <strain evidence="2 3">DSM 46095</strain>
    </source>
</reference>
<gene>
    <name evidence="2" type="ORF">DV20_22125</name>
</gene>
<feature type="transmembrane region" description="Helical" evidence="1">
    <location>
        <begin position="94"/>
        <end position="111"/>
    </location>
</feature>
<keyword evidence="1" id="KW-0472">Membrane</keyword>
<feature type="transmembrane region" description="Helical" evidence="1">
    <location>
        <begin position="68"/>
        <end position="88"/>
    </location>
</feature>
<organism evidence="2 3">
    <name type="scientific">Amycolatopsis rifamycinica</name>
    <dbReference type="NCBI Taxonomy" id="287986"/>
    <lineage>
        <taxon>Bacteria</taxon>
        <taxon>Bacillati</taxon>
        <taxon>Actinomycetota</taxon>
        <taxon>Actinomycetes</taxon>
        <taxon>Pseudonocardiales</taxon>
        <taxon>Pseudonocardiaceae</taxon>
        <taxon>Amycolatopsis</taxon>
    </lineage>
</organism>
<keyword evidence="1" id="KW-1133">Transmembrane helix</keyword>
<dbReference type="AlphaFoldDB" id="A0A066TX99"/>
<keyword evidence="3" id="KW-1185">Reference proteome</keyword>
<evidence type="ECO:0000256" key="1">
    <source>
        <dbReference type="SAM" id="Phobius"/>
    </source>
</evidence>
<feature type="transmembrane region" description="Helical" evidence="1">
    <location>
        <begin position="40"/>
        <end position="61"/>
    </location>
</feature>
<dbReference type="OrthoDB" id="3631949at2"/>
<protein>
    <submittedName>
        <fullName evidence="2">Uncharacterized protein</fullName>
    </submittedName>
</protein>
<name>A0A066TX99_9PSEU</name>
<feature type="transmembrane region" description="Helical" evidence="1">
    <location>
        <begin position="12"/>
        <end position="34"/>
    </location>
</feature>
<dbReference type="RefSeq" id="WP_043783153.1">
    <property type="nucleotide sequence ID" value="NZ_JMQI01000047.1"/>
</dbReference>
<dbReference type="EMBL" id="JMQI01000047">
    <property type="protein sequence ID" value="KDN19801.1"/>
    <property type="molecule type" value="Genomic_DNA"/>
</dbReference>
<dbReference type="Proteomes" id="UP000027345">
    <property type="component" value="Unassembled WGS sequence"/>
</dbReference>
<proteinExistence type="predicted"/>
<evidence type="ECO:0000313" key="3">
    <source>
        <dbReference type="Proteomes" id="UP000027345"/>
    </source>
</evidence>